<dbReference type="Pfam" id="PF13700">
    <property type="entry name" value="DUF4158"/>
    <property type="match status" value="1"/>
</dbReference>
<evidence type="ECO:0000313" key="2">
    <source>
        <dbReference type="EMBL" id="SKB44664.1"/>
    </source>
</evidence>
<reference evidence="3" key="1">
    <citation type="submission" date="2017-02" db="EMBL/GenBank/DDBJ databases">
        <authorList>
            <person name="Varghese N."/>
            <person name="Submissions S."/>
        </authorList>
    </citation>
    <scope>NUCLEOTIDE SEQUENCE [LARGE SCALE GENOMIC DNA]</scope>
    <source>
        <strain evidence="3">DSM 23546</strain>
    </source>
</reference>
<dbReference type="Proteomes" id="UP000190339">
    <property type="component" value="Unassembled WGS sequence"/>
</dbReference>
<keyword evidence="3" id="KW-1185">Reference proteome</keyword>
<name>A0A1T5BBJ1_9FLAO</name>
<gene>
    <name evidence="2" type="ORF">SAMN05660866_01525</name>
</gene>
<organism evidence="2 3">
    <name type="scientific">Maribacter arcticus</name>
    <dbReference type="NCBI Taxonomy" id="561365"/>
    <lineage>
        <taxon>Bacteria</taxon>
        <taxon>Pseudomonadati</taxon>
        <taxon>Bacteroidota</taxon>
        <taxon>Flavobacteriia</taxon>
        <taxon>Flavobacteriales</taxon>
        <taxon>Flavobacteriaceae</taxon>
        <taxon>Maribacter</taxon>
    </lineage>
</organism>
<accession>A0A1T5BBJ1</accession>
<dbReference type="EMBL" id="FUYL01000004">
    <property type="protein sequence ID" value="SKB44664.1"/>
    <property type="molecule type" value="Genomic_DNA"/>
</dbReference>
<dbReference type="OrthoDB" id="922297at2"/>
<evidence type="ECO:0000313" key="3">
    <source>
        <dbReference type="Proteomes" id="UP000190339"/>
    </source>
</evidence>
<dbReference type="AlphaFoldDB" id="A0A1T5BBJ1"/>
<proteinExistence type="predicted"/>
<evidence type="ECO:0000259" key="1">
    <source>
        <dbReference type="Pfam" id="PF13700"/>
    </source>
</evidence>
<dbReference type="InterPro" id="IPR025296">
    <property type="entry name" value="DUF4158"/>
</dbReference>
<dbReference type="STRING" id="561365.SAMN05660866_01525"/>
<protein>
    <recommendedName>
        <fullName evidence="1">DUF4158 domain-containing protein</fullName>
    </recommendedName>
</protein>
<sequence length="151" mass="17741">MSNEILTQEQEKNYGKFPEVLNDNQISKYFTLDNLDLEFVHKRRGNANKFGVALQLTCVRFLGTFLRDLSEIPDIVKEFVADQLFIGNITILELYAKRETTKREHRALIKKQYNYREYTKGHLSFRWGMKPNGAKTYAKDGNVTKNRIIFL</sequence>
<feature type="domain" description="DUF4158" evidence="1">
    <location>
        <begin position="5"/>
        <end position="123"/>
    </location>
</feature>
<dbReference type="RefSeq" id="WP_079512010.1">
    <property type="nucleotide sequence ID" value="NZ_FUYL01000004.1"/>
</dbReference>